<feature type="domain" description="J" evidence="7">
    <location>
        <begin position="59"/>
        <end position="124"/>
    </location>
</feature>
<dbReference type="AlphaFoldDB" id="R7Q6U2"/>
<dbReference type="FunFam" id="2.60.260.20:FF:000013">
    <property type="entry name" value="DnaJ subfamily B member 11"/>
    <property type="match status" value="1"/>
</dbReference>
<dbReference type="SUPFAM" id="SSF57938">
    <property type="entry name" value="DnaJ/Hsp40 cysteine-rich domain"/>
    <property type="match status" value="1"/>
</dbReference>
<evidence type="ECO:0000259" key="7">
    <source>
        <dbReference type="PROSITE" id="PS50076"/>
    </source>
</evidence>
<dbReference type="RefSeq" id="XP_005712993.1">
    <property type="nucleotide sequence ID" value="XM_005712936.1"/>
</dbReference>
<dbReference type="CDD" id="cd10747">
    <property type="entry name" value="DnaJ_C"/>
    <property type="match status" value="1"/>
</dbReference>
<feature type="domain" description="CR-type" evidence="8">
    <location>
        <begin position="154"/>
        <end position="249"/>
    </location>
</feature>
<keyword evidence="10" id="KW-1185">Reference proteome</keyword>
<dbReference type="SMART" id="SM00271">
    <property type="entry name" value="DnaJ"/>
    <property type="match status" value="1"/>
</dbReference>
<dbReference type="CDD" id="cd06257">
    <property type="entry name" value="DnaJ"/>
    <property type="match status" value="1"/>
</dbReference>
<dbReference type="GeneID" id="17320710"/>
<feature type="region of interest" description="Disordered" evidence="6">
    <location>
        <begin position="384"/>
        <end position="412"/>
    </location>
</feature>
<dbReference type="InterPro" id="IPR044713">
    <property type="entry name" value="DNJA1/2-like"/>
</dbReference>
<dbReference type="SUPFAM" id="SSF49493">
    <property type="entry name" value="HSP40/DnaJ peptide-binding domain"/>
    <property type="match status" value="2"/>
</dbReference>
<dbReference type="InterPro" id="IPR002939">
    <property type="entry name" value="DnaJ_C"/>
</dbReference>
<evidence type="ECO:0000256" key="6">
    <source>
        <dbReference type="SAM" id="MobiDB-lite"/>
    </source>
</evidence>
<keyword evidence="9" id="KW-0346">Stress response</keyword>
<accession>R7Q6U2</accession>
<dbReference type="InterPro" id="IPR036869">
    <property type="entry name" value="J_dom_sf"/>
</dbReference>
<dbReference type="Gene3D" id="2.60.260.20">
    <property type="entry name" value="Urease metallochaperone UreE, N-terminal domain"/>
    <property type="match status" value="2"/>
</dbReference>
<dbReference type="PhylomeDB" id="R7Q6U2"/>
<dbReference type="Gramene" id="CDF33190">
    <property type="protein sequence ID" value="CDF33190"/>
    <property type="gene ID" value="CHC_T00010211001"/>
</dbReference>
<feature type="zinc finger region" description="CR-type" evidence="5">
    <location>
        <begin position="154"/>
        <end position="249"/>
    </location>
</feature>
<keyword evidence="2" id="KW-0677">Repeat</keyword>
<name>R7Q6U2_CHOCR</name>
<dbReference type="PRINTS" id="PR00625">
    <property type="entry name" value="JDOMAIN"/>
</dbReference>
<dbReference type="STRING" id="2769.R7Q6U2"/>
<dbReference type="PROSITE" id="PS51188">
    <property type="entry name" value="ZF_CR"/>
    <property type="match status" value="1"/>
</dbReference>
<dbReference type="SUPFAM" id="SSF46565">
    <property type="entry name" value="Chaperone J-domain"/>
    <property type="match status" value="1"/>
</dbReference>
<dbReference type="FunFam" id="2.10.230.10:FF:000001">
    <property type="entry name" value="DnaJ subfamily A member 2"/>
    <property type="match status" value="1"/>
</dbReference>
<dbReference type="PANTHER" id="PTHR43888">
    <property type="entry name" value="DNAJ-LIKE-2, ISOFORM A-RELATED"/>
    <property type="match status" value="1"/>
</dbReference>
<dbReference type="Pfam" id="PF00226">
    <property type="entry name" value="DnaJ"/>
    <property type="match status" value="1"/>
</dbReference>
<dbReference type="InterPro" id="IPR036410">
    <property type="entry name" value="HSP_DnaJ_Cys-rich_dom_sf"/>
</dbReference>
<keyword evidence="1 5" id="KW-0479">Metal-binding</keyword>
<dbReference type="Gene3D" id="2.10.230.10">
    <property type="entry name" value="Heat shock protein DnaJ, cysteine-rich domain"/>
    <property type="match status" value="1"/>
</dbReference>
<dbReference type="OrthoDB" id="550424at2759"/>
<evidence type="ECO:0000256" key="2">
    <source>
        <dbReference type="ARBA" id="ARBA00022737"/>
    </source>
</evidence>
<evidence type="ECO:0000256" key="5">
    <source>
        <dbReference type="PROSITE-ProRule" id="PRU00546"/>
    </source>
</evidence>
<dbReference type="GO" id="GO:0006457">
    <property type="term" value="P:protein folding"/>
    <property type="evidence" value="ECO:0007669"/>
    <property type="project" value="InterPro"/>
</dbReference>
<dbReference type="Pfam" id="PF00684">
    <property type="entry name" value="DnaJ_CXXCXGXG"/>
    <property type="match status" value="1"/>
</dbReference>
<evidence type="ECO:0000256" key="1">
    <source>
        <dbReference type="ARBA" id="ARBA00022723"/>
    </source>
</evidence>
<dbReference type="InterPro" id="IPR001623">
    <property type="entry name" value="DnaJ_domain"/>
</dbReference>
<dbReference type="KEGG" id="ccp:CHC_T00010211001"/>
<dbReference type="PROSITE" id="PS50076">
    <property type="entry name" value="DNAJ_2"/>
    <property type="match status" value="1"/>
</dbReference>
<evidence type="ECO:0000313" key="10">
    <source>
        <dbReference type="Proteomes" id="UP000012073"/>
    </source>
</evidence>
<dbReference type="GO" id="GO:0030544">
    <property type="term" value="F:Hsp70 protein binding"/>
    <property type="evidence" value="ECO:0007669"/>
    <property type="project" value="InterPro"/>
</dbReference>
<dbReference type="CDD" id="cd10719">
    <property type="entry name" value="DnaJ_zf"/>
    <property type="match status" value="1"/>
</dbReference>
<evidence type="ECO:0000313" key="9">
    <source>
        <dbReference type="EMBL" id="CDF33190.1"/>
    </source>
</evidence>
<dbReference type="EMBL" id="HG001636">
    <property type="protein sequence ID" value="CDF33190.1"/>
    <property type="molecule type" value="Genomic_DNA"/>
</dbReference>
<dbReference type="InterPro" id="IPR018253">
    <property type="entry name" value="DnaJ_domain_CS"/>
</dbReference>
<dbReference type="InterPro" id="IPR008971">
    <property type="entry name" value="HSP40/DnaJ_pept-bd"/>
</dbReference>
<keyword evidence="3 5" id="KW-0863">Zinc-finger</keyword>
<dbReference type="GO" id="GO:0008270">
    <property type="term" value="F:zinc ion binding"/>
    <property type="evidence" value="ECO:0007669"/>
    <property type="project" value="UniProtKB-KW"/>
</dbReference>
<dbReference type="Proteomes" id="UP000012073">
    <property type="component" value="Unassembled WGS sequence"/>
</dbReference>
<dbReference type="Gene3D" id="1.10.287.110">
    <property type="entry name" value="DnaJ domain"/>
    <property type="match status" value="1"/>
</dbReference>
<dbReference type="OMA" id="EHECTEH"/>
<dbReference type="PROSITE" id="PS00636">
    <property type="entry name" value="DNAJ_1"/>
    <property type="match status" value="1"/>
</dbReference>
<dbReference type="InterPro" id="IPR001305">
    <property type="entry name" value="HSP_DnaJ_Cys-rich_dom"/>
</dbReference>
<protein>
    <submittedName>
        <fullName evidence="9">Heat Shock Protein 40, HSP40</fullName>
    </submittedName>
</protein>
<dbReference type="Pfam" id="PF01556">
    <property type="entry name" value="DnaJ_C"/>
    <property type="match status" value="1"/>
</dbReference>
<evidence type="ECO:0000256" key="3">
    <source>
        <dbReference type="ARBA" id="ARBA00022771"/>
    </source>
</evidence>
<evidence type="ECO:0000256" key="4">
    <source>
        <dbReference type="ARBA" id="ARBA00022833"/>
    </source>
</evidence>
<sequence length="412" mass="46283">MCNSTTCYHALPMLRGLSGRRSRARASRESRNRSNNTLLYFILAVIVFEEVTQVVAGRDYYDILGVSRDADSSTIKRAFRKLAVKYHPDKNPGDKTAEKMYVELNNAYEVLGDNSKRQRYDMYGEDGLKGGEQDGDADDFFFNPFGRRNRQRERRVPDVSVPLSVSLEMLYNGGVMEVSHKKRVICSRWSDCESKCTKCGGSGMIITTRRLGPGFVQQMQQTCPTCGGTGKIGKPNCKSCPKGQFEQVEKMLLIDIEKGMRNGQTITFDGQTDEKPDHYPGNLHFEIDTKEHDRFQRDGNDLHYYLDINLSEALVGVDRIVRQLDGREVSIQTRGVISPKERVVIEGEGMPAFDGVGRGNLVVEFWVQFPETLTDEQRKGVIEILGKPPTKDETGDGTSSASESADTEKTEL</sequence>
<organism evidence="9 10">
    <name type="scientific">Chondrus crispus</name>
    <name type="common">Carrageen Irish moss</name>
    <name type="synonym">Polymorpha crispa</name>
    <dbReference type="NCBI Taxonomy" id="2769"/>
    <lineage>
        <taxon>Eukaryota</taxon>
        <taxon>Rhodophyta</taxon>
        <taxon>Florideophyceae</taxon>
        <taxon>Rhodymeniophycidae</taxon>
        <taxon>Gigartinales</taxon>
        <taxon>Gigartinaceae</taxon>
        <taxon>Chondrus</taxon>
    </lineage>
</organism>
<evidence type="ECO:0000259" key="8">
    <source>
        <dbReference type="PROSITE" id="PS51188"/>
    </source>
</evidence>
<gene>
    <name evidence="9" type="ORF">CHC_T00010211001</name>
</gene>
<proteinExistence type="predicted"/>
<reference evidence="10" key="1">
    <citation type="journal article" date="2013" name="Proc. Natl. Acad. Sci. U.S.A.">
        <title>Genome structure and metabolic features in the red seaweed Chondrus crispus shed light on evolution of the Archaeplastida.</title>
        <authorList>
            <person name="Collen J."/>
            <person name="Porcel B."/>
            <person name="Carre W."/>
            <person name="Ball S.G."/>
            <person name="Chaparro C."/>
            <person name="Tonon T."/>
            <person name="Barbeyron T."/>
            <person name="Michel G."/>
            <person name="Noel B."/>
            <person name="Valentin K."/>
            <person name="Elias M."/>
            <person name="Artiguenave F."/>
            <person name="Arun A."/>
            <person name="Aury J.M."/>
            <person name="Barbosa-Neto J.F."/>
            <person name="Bothwell J.H."/>
            <person name="Bouget F.Y."/>
            <person name="Brillet L."/>
            <person name="Cabello-Hurtado F."/>
            <person name="Capella-Gutierrez S."/>
            <person name="Charrier B."/>
            <person name="Cladiere L."/>
            <person name="Cock J.M."/>
            <person name="Coelho S.M."/>
            <person name="Colleoni C."/>
            <person name="Czjzek M."/>
            <person name="Da Silva C."/>
            <person name="Delage L."/>
            <person name="Denoeud F."/>
            <person name="Deschamps P."/>
            <person name="Dittami S.M."/>
            <person name="Gabaldon T."/>
            <person name="Gachon C.M."/>
            <person name="Groisillier A."/>
            <person name="Herve C."/>
            <person name="Jabbari K."/>
            <person name="Katinka M."/>
            <person name="Kloareg B."/>
            <person name="Kowalczyk N."/>
            <person name="Labadie K."/>
            <person name="Leblanc C."/>
            <person name="Lopez P.J."/>
            <person name="McLachlan D.H."/>
            <person name="Meslet-Cladiere L."/>
            <person name="Moustafa A."/>
            <person name="Nehr Z."/>
            <person name="Nyvall Collen P."/>
            <person name="Panaud O."/>
            <person name="Partensky F."/>
            <person name="Poulain J."/>
            <person name="Rensing S.A."/>
            <person name="Rousvoal S."/>
            <person name="Samson G."/>
            <person name="Symeonidi A."/>
            <person name="Weissenbach J."/>
            <person name="Zambounis A."/>
            <person name="Wincker P."/>
            <person name="Boyen C."/>
        </authorList>
    </citation>
    <scope>NUCLEOTIDE SEQUENCE [LARGE SCALE GENOMIC DNA]</scope>
    <source>
        <strain evidence="10">cv. Stackhouse</strain>
    </source>
</reference>
<dbReference type="GO" id="GO:0051082">
    <property type="term" value="F:unfolded protein binding"/>
    <property type="evidence" value="ECO:0007669"/>
    <property type="project" value="InterPro"/>
</dbReference>
<keyword evidence="4 5" id="KW-0862">Zinc</keyword>